<dbReference type="STRING" id="937777.Deipe_2860"/>
<feature type="chain" id="PRO_5003938987" description="Metal-dependent phosphohydrolase 7TM extracellular domain-containing protein" evidence="2">
    <location>
        <begin position="20"/>
        <end position="202"/>
    </location>
</feature>
<accession>L0A349</accession>
<feature type="signal peptide" evidence="2">
    <location>
        <begin position="1"/>
        <end position="19"/>
    </location>
</feature>
<evidence type="ECO:0008006" key="5">
    <source>
        <dbReference type="Google" id="ProtNLM"/>
    </source>
</evidence>
<keyword evidence="2" id="KW-0732">Signal</keyword>
<dbReference type="HOGENOM" id="CLU_1259710_0_0_0"/>
<sequence length="202" mass="21964">MALVLGLAGYFLVWRPAQAFLQNFNAFTVPFTGQPNQNASSNQNPPPQSSVPPARDEVRLTSAQVQQFVRVRRSVREALGQDFERLQNTYQEFAAGQPPGTLEILGVLRDAGGFIGRARRAQQDALTREELSEGQYATIRREVNGALGVPELDLGAAARALQSGQLPSFNQVVRPPNARNASVLQPYLPELRSTAALGLIGL</sequence>
<name>L0A349_DEIPD</name>
<proteinExistence type="predicted"/>
<reference evidence="4" key="1">
    <citation type="submission" date="2012-03" db="EMBL/GenBank/DDBJ databases">
        <title>Complete sequence of chromosome of Deinococcus peraridilitoris DSM 19664.</title>
        <authorList>
            <person name="Lucas S."/>
            <person name="Copeland A."/>
            <person name="Lapidus A."/>
            <person name="Glavina del Rio T."/>
            <person name="Dalin E."/>
            <person name="Tice H."/>
            <person name="Bruce D."/>
            <person name="Goodwin L."/>
            <person name="Pitluck S."/>
            <person name="Peters L."/>
            <person name="Mikhailova N."/>
            <person name="Lu M."/>
            <person name="Kyrpides N."/>
            <person name="Mavromatis K."/>
            <person name="Ivanova N."/>
            <person name="Brettin T."/>
            <person name="Detter J.C."/>
            <person name="Han C."/>
            <person name="Larimer F."/>
            <person name="Land M."/>
            <person name="Hauser L."/>
            <person name="Markowitz V."/>
            <person name="Cheng J.-F."/>
            <person name="Hugenholtz P."/>
            <person name="Woyke T."/>
            <person name="Wu D."/>
            <person name="Pukall R."/>
            <person name="Steenblock K."/>
            <person name="Brambilla E."/>
            <person name="Klenk H.-P."/>
            <person name="Eisen J.A."/>
        </authorList>
    </citation>
    <scope>NUCLEOTIDE SEQUENCE [LARGE SCALE GENOMIC DNA]</scope>
    <source>
        <strain evidence="4">DSM 19664 / LMG 22246 / CIP 109416 / KR-200</strain>
    </source>
</reference>
<gene>
    <name evidence="3" type="ordered locus">Deipe_2860</name>
</gene>
<feature type="region of interest" description="Disordered" evidence="1">
    <location>
        <begin position="35"/>
        <end position="55"/>
    </location>
</feature>
<dbReference type="Proteomes" id="UP000010467">
    <property type="component" value="Chromosome"/>
</dbReference>
<organism evidence="3 4">
    <name type="scientific">Deinococcus peraridilitoris (strain DSM 19664 / LMG 22246 / CIP 109416 / KR-200)</name>
    <dbReference type="NCBI Taxonomy" id="937777"/>
    <lineage>
        <taxon>Bacteria</taxon>
        <taxon>Thermotogati</taxon>
        <taxon>Deinococcota</taxon>
        <taxon>Deinococci</taxon>
        <taxon>Deinococcales</taxon>
        <taxon>Deinococcaceae</taxon>
        <taxon>Deinococcus</taxon>
    </lineage>
</organism>
<dbReference type="AlphaFoldDB" id="L0A349"/>
<dbReference type="KEGG" id="dpd:Deipe_2860"/>
<dbReference type="eggNOG" id="ENOG5032YNE">
    <property type="taxonomic scope" value="Bacteria"/>
</dbReference>
<dbReference type="EMBL" id="CP003382">
    <property type="protein sequence ID" value="AFZ68323.1"/>
    <property type="molecule type" value="Genomic_DNA"/>
</dbReference>
<evidence type="ECO:0000313" key="4">
    <source>
        <dbReference type="Proteomes" id="UP000010467"/>
    </source>
</evidence>
<protein>
    <recommendedName>
        <fullName evidence="5">Metal-dependent phosphohydrolase 7TM extracellular domain-containing protein</fullName>
    </recommendedName>
</protein>
<evidence type="ECO:0000256" key="2">
    <source>
        <dbReference type="SAM" id="SignalP"/>
    </source>
</evidence>
<evidence type="ECO:0000313" key="3">
    <source>
        <dbReference type="EMBL" id="AFZ68323.1"/>
    </source>
</evidence>
<dbReference type="PATRIC" id="fig|937777.3.peg.2875"/>
<keyword evidence="4" id="KW-1185">Reference proteome</keyword>
<evidence type="ECO:0000256" key="1">
    <source>
        <dbReference type="SAM" id="MobiDB-lite"/>
    </source>
</evidence>